<evidence type="ECO:0000256" key="2">
    <source>
        <dbReference type="ARBA" id="ARBA00004117"/>
    </source>
</evidence>
<feature type="signal peptide" evidence="8">
    <location>
        <begin position="1"/>
        <end position="21"/>
    </location>
</feature>
<evidence type="ECO:0000256" key="5">
    <source>
        <dbReference type="ARBA" id="ARBA00022764"/>
    </source>
</evidence>
<dbReference type="NCBIfam" id="NF003676">
    <property type="entry name" value="PRK05303.1"/>
    <property type="match status" value="1"/>
</dbReference>
<evidence type="ECO:0000256" key="8">
    <source>
        <dbReference type="HAMAP-Rule" id="MF_00416"/>
    </source>
</evidence>
<gene>
    <name evidence="8" type="primary">flgI</name>
    <name evidence="9" type="ORF">DX908_05285</name>
</gene>
<evidence type="ECO:0000256" key="4">
    <source>
        <dbReference type="ARBA" id="ARBA00022729"/>
    </source>
</evidence>
<accession>A0A371RH12</accession>
<evidence type="ECO:0000256" key="1">
    <source>
        <dbReference type="ARBA" id="ARBA00002591"/>
    </source>
</evidence>
<keyword evidence="9" id="KW-0282">Flagellum</keyword>
<comment type="function">
    <text evidence="1 8">Assembles around the rod to form the L-ring and probably protects the motor/basal body from shearing forces during rotation.</text>
</comment>
<dbReference type="EMBL" id="QUQO01000001">
    <property type="protein sequence ID" value="RFB04744.1"/>
    <property type="molecule type" value="Genomic_DNA"/>
</dbReference>
<proteinExistence type="inferred from homology"/>
<evidence type="ECO:0000313" key="10">
    <source>
        <dbReference type="Proteomes" id="UP000264589"/>
    </source>
</evidence>
<feature type="chain" id="PRO_5017093474" description="Flagellar P-ring protein" evidence="8">
    <location>
        <begin position="22"/>
        <end position="366"/>
    </location>
</feature>
<dbReference type="Pfam" id="PF02119">
    <property type="entry name" value="FlgI"/>
    <property type="match status" value="1"/>
</dbReference>
<comment type="caution">
    <text evidence="9">The sequence shown here is derived from an EMBL/GenBank/DDBJ whole genome shotgun (WGS) entry which is preliminary data.</text>
</comment>
<name>A0A371RH12_9PROT</name>
<dbReference type="RefSeq" id="WP_116391377.1">
    <property type="nucleotide sequence ID" value="NZ_QUQO01000001.1"/>
</dbReference>
<dbReference type="GO" id="GO:0030288">
    <property type="term" value="C:outer membrane-bounded periplasmic space"/>
    <property type="evidence" value="ECO:0007669"/>
    <property type="project" value="InterPro"/>
</dbReference>
<keyword evidence="6 8" id="KW-0975">Bacterial flagellum</keyword>
<comment type="subcellular location">
    <subcellularLocation>
        <location evidence="2 8">Bacterial flagellum basal body</location>
    </subcellularLocation>
</comment>
<evidence type="ECO:0000256" key="7">
    <source>
        <dbReference type="ARBA" id="ARBA00032344"/>
    </source>
</evidence>
<dbReference type="GO" id="GO:0009428">
    <property type="term" value="C:bacterial-type flagellum basal body, distal rod, P ring"/>
    <property type="evidence" value="ECO:0007669"/>
    <property type="project" value="InterPro"/>
</dbReference>
<keyword evidence="9" id="KW-0969">Cilium</keyword>
<dbReference type="Proteomes" id="UP000264589">
    <property type="component" value="Unassembled WGS sequence"/>
</dbReference>
<dbReference type="PANTHER" id="PTHR30381:SF0">
    <property type="entry name" value="FLAGELLAR P-RING PROTEIN"/>
    <property type="match status" value="1"/>
</dbReference>
<dbReference type="GO" id="GO:0005198">
    <property type="term" value="F:structural molecule activity"/>
    <property type="evidence" value="ECO:0007669"/>
    <property type="project" value="InterPro"/>
</dbReference>
<keyword evidence="10" id="KW-1185">Reference proteome</keyword>
<dbReference type="PANTHER" id="PTHR30381">
    <property type="entry name" value="FLAGELLAR P-RING PERIPLASMIC PROTEIN FLGI"/>
    <property type="match status" value="1"/>
</dbReference>
<sequence precursor="true">MIKRILSAFTAVLLFTGSVGAADVRLKDLVTIEGVRSNDLIGYGLVVGLNGSGDTLRNSPYTEEALSSLLQRLGVNVSDENFRPNNIAAVLVTASLPPFARAGSEIDVTVSSIGDASDLTGGTLVMTPLTAANGEVYAVAQGPVLISGFTAEGEAASITQGTPTAGVIPEGARVEREVQFNFGDLRKVDLALKNPDFTTAARIEDALNIALGTGSAQMLDPGTVVLRFMDNQSPARVLSRIESLTLRPDTPARVVIDQRSGTIVLGSEVKLSAVGIAQGNLSIAIAETPIASQPGPFSEGETVPLPRTEIAVTDGAPGNVGLINETATLSDLVAALNALGVTPREIIDILKTMKTAGALHAELVLQ</sequence>
<protein>
    <recommendedName>
        <fullName evidence="3 8">Flagellar P-ring protein</fullName>
    </recommendedName>
    <alternativeName>
        <fullName evidence="7 8">Basal body P-ring protein</fullName>
    </alternativeName>
</protein>
<comment type="similarity">
    <text evidence="8">Belongs to the FlgI family.</text>
</comment>
<dbReference type="FunCoup" id="A0A371RH12">
    <property type="interactions" value="47"/>
</dbReference>
<evidence type="ECO:0000256" key="6">
    <source>
        <dbReference type="ARBA" id="ARBA00023143"/>
    </source>
</evidence>
<dbReference type="OrthoDB" id="9786431at2"/>
<keyword evidence="9" id="KW-0966">Cell projection</keyword>
<reference evidence="9 10" key="1">
    <citation type="submission" date="2018-08" db="EMBL/GenBank/DDBJ databases">
        <title>Parvularcula sp. SM1705, isolated from surface water of the South Sea China.</title>
        <authorList>
            <person name="Sun L."/>
        </authorList>
    </citation>
    <scope>NUCLEOTIDE SEQUENCE [LARGE SCALE GENOMIC DNA]</scope>
    <source>
        <strain evidence="9 10">SM1705</strain>
    </source>
</reference>
<dbReference type="HAMAP" id="MF_00416">
    <property type="entry name" value="FlgI"/>
    <property type="match status" value="1"/>
</dbReference>
<evidence type="ECO:0000313" key="9">
    <source>
        <dbReference type="EMBL" id="RFB04744.1"/>
    </source>
</evidence>
<dbReference type="InterPro" id="IPR001782">
    <property type="entry name" value="Flag_FlgI"/>
</dbReference>
<organism evidence="9 10">
    <name type="scientific">Parvularcula marina</name>
    <dbReference type="NCBI Taxonomy" id="2292771"/>
    <lineage>
        <taxon>Bacteria</taxon>
        <taxon>Pseudomonadati</taxon>
        <taxon>Pseudomonadota</taxon>
        <taxon>Alphaproteobacteria</taxon>
        <taxon>Parvularculales</taxon>
        <taxon>Parvularculaceae</taxon>
        <taxon>Parvularcula</taxon>
    </lineage>
</organism>
<keyword evidence="5" id="KW-0574">Periplasm</keyword>
<comment type="subunit">
    <text evidence="8">The basal body constitutes a major portion of the flagellar organelle and consists of four rings (L,P,S, and M) mounted on a central rod.</text>
</comment>
<evidence type="ECO:0000256" key="3">
    <source>
        <dbReference type="ARBA" id="ARBA00019515"/>
    </source>
</evidence>
<dbReference type="InParanoid" id="A0A371RH12"/>
<dbReference type="AlphaFoldDB" id="A0A371RH12"/>
<dbReference type="GO" id="GO:0071973">
    <property type="term" value="P:bacterial-type flagellum-dependent cell motility"/>
    <property type="evidence" value="ECO:0007669"/>
    <property type="project" value="InterPro"/>
</dbReference>
<keyword evidence="4 8" id="KW-0732">Signal</keyword>
<dbReference type="PRINTS" id="PR01010">
    <property type="entry name" value="FLGPRINGFLGI"/>
</dbReference>